<keyword evidence="3" id="KW-1185">Reference proteome</keyword>
<sequence length="252" mass="28593">MYPRYGLLLVFAYHVVTGLSLPTTTYDQRQTGDLNVQVHLKDVQVVALLDPEMLDDYTEYDYFYDYADFTLKPIVKPTTSTTTTTETVPSEQINVSETPDSSSQNSTFSSISETNTNSTAENAEILLPVDAEKTNETLASSSTGSLENSTSDGDILRMMLSDKIKNLFEDKKEDPTRHDNWGSSTENPSKRLSRKRCKLGYSPDGRGRCRRLSQRKLSLIPLTMRLPSKLFDDLRRNTRNLAQEEDDRMHLN</sequence>
<proteinExistence type="predicted"/>
<organism evidence="3 4">
    <name type="scientific">Bombus terrestris</name>
    <name type="common">Buff-tailed bumblebee</name>
    <name type="synonym">Apis terrestris</name>
    <dbReference type="NCBI Taxonomy" id="30195"/>
    <lineage>
        <taxon>Eukaryota</taxon>
        <taxon>Metazoa</taxon>
        <taxon>Ecdysozoa</taxon>
        <taxon>Arthropoda</taxon>
        <taxon>Hexapoda</taxon>
        <taxon>Insecta</taxon>
        <taxon>Pterygota</taxon>
        <taxon>Neoptera</taxon>
        <taxon>Endopterygota</taxon>
        <taxon>Hymenoptera</taxon>
        <taxon>Apocrita</taxon>
        <taxon>Aculeata</taxon>
        <taxon>Apoidea</taxon>
        <taxon>Anthophila</taxon>
        <taxon>Apidae</taxon>
        <taxon>Bombus</taxon>
        <taxon>Bombus</taxon>
    </lineage>
</organism>
<gene>
    <name evidence="4" type="primary">LOC100645487</name>
</gene>
<feature type="compositionally biased region" description="Polar residues" evidence="1">
    <location>
        <begin position="88"/>
        <end position="100"/>
    </location>
</feature>
<name>A0A9B0F2K5_BOMTE</name>
<dbReference type="AlphaFoldDB" id="A0A9B0F2K5"/>
<dbReference type="KEGG" id="bter:100645487"/>
<feature type="signal peptide" evidence="2">
    <location>
        <begin position="1"/>
        <end position="18"/>
    </location>
</feature>
<feature type="chain" id="PRO_5038624485" evidence="2">
    <location>
        <begin position="19"/>
        <end position="252"/>
    </location>
</feature>
<dbReference type="OrthoDB" id="6700395at2759"/>
<protein>
    <submittedName>
        <fullName evidence="4">Uncharacterized protein LOC100645487 isoform X1</fullName>
    </submittedName>
</protein>
<evidence type="ECO:0000313" key="4">
    <source>
        <dbReference type="RefSeq" id="XP_003395852.2"/>
    </source>
</evidence>
<keyword evidence="2" id="KW-0732">Signal</keyword>
<evidence type="ECO:0000256" key="2">
    <source>
        <dbReference type="SAM" id="SignalP"/>
    </source>
</evidence>
<evidence type="ECO:0000313" key="3">
    <source>
        <dbReference type="Proteomes" id="UP000835206"/>
    </source>
</evidence>
<dbReference type="RefSeq" id="XP_003395852.2">
    <property type="nucleotide sequence ID" value="XM_003395804.4"/>
</dbReference>
<feature type="region of interest" description="Disordered" evidence="1">
    <location>
        <begin position="79"/>
        <end position="122"/>
    </location>
</feature>
<evidence type="ECO:0000256" key="1">
    <source>
        <dbReference type="SAM" id="MobiDB-lite"/>
    </source>
</evidence>
<feature type="compositionally biased region" description="Low complexity" evidence="1">
    <location>
        <begin position="101"/>
        <end position="112"/>
    </location>
</feature>
<feature type="compositionally biased region" description="Basic and acidic residues" evidence="1">
    <location>
        <begin position="169"/>
        <end position="180"/>
    </location>
</feature>
<dbReference type="GeneID" id="100645487"/>
<reference evidence="4" key="1">
    <citation type="submission" date="2025-08" db="UniProtKB">
        <authorList>
            <consortium name="RefSeq"/>
        </authorList>
    </citation>
    <scope>IDENTIFICATION</scope>
</reference>
<accession>A0A9B0F2K5</accession>
<dbReference type="Proteomes" id="UP000835206">
    <property type="component" value="Chromosome 5"/>
</dbReference>
<feature type="region of interest" description="Disordered" evidence="1">
    <location>
        <begin position="169"/>
        <end position="202"/>
    </location>
</feature>